<evidence type="ECO:0000313" key="8">
    <source>
        <dbReference type="Proteomes" id="UP000050761"/>
    </source>
</evidence>
<dbReference type="GO" id="GO:0006422">
    <property type="term" value="P:aspartyl-tRNA aminoacylation"/>
    <property type="evidence" value="ECO:0007669"/>
    <property type="project" value="TreeGrafter"/>
</dbReference>
<keyword evidence="2" id="KW-0547">Nucleotide-binding</keyword>
<accession>A0A183GLE6</accession>
<sequence>MALIEFVAQRFAQESIIITLGLQISAHWIVDFPLFSEEDGRLVTNHHPFTAPIEAHRQWLDDSARILDITGQHYDLVINGVEIGGGSIRIHDSKEQARVLEILGEQMEEMVCCSRTETPLGQPLYSLKPKISEPFTRSAVAWSSTTRRFRLGTGSLRGAADR</sequence>
<dbReference type="Gene3D" id="3.30.930.10">
    <property type="entry name" value="Bira Bifunctional Protein, Domain 2"/>
    <property type="match status" value="1"/>
</dbReference>
<organism evidence="8 9">
    <name type="scientific">Heligmosomoides polygyrus</name>
    <name type="common">Parasitic roundworm</name>
    <dbReference type="NCBI Taxonomy" id="6339"/>
    <lineage>
        <taxon>Eukaryota</taxon>
        <taxon>Metazoa</taxon>
        <taxon>Ecdysozoa</taxon>
        <taxon>Nematoda</taxon>
        <taxon>Chromadorea</taxon>
        <taxon>Rhabditida</taxon>
        <taxon>Rhabditina</taxon>
        <taxon>Rhabditomorpha</taxon>
        <taxon>Strongyloidea</taxon>
        <taxon>Heligmosomidae</taxon>
        <taxon>Heligmosomoides</taxon>
    </lineage>
</organism>
<evidence type="ECO:0000256" key="3">
    <source>
        <dbReference type="ARBA" id="ARBA00022840"/>
    </source>
</evidence>
<evidence type="ECO:0000256" key="5">
    <source>
        <dbReference type="ARBA" id="ARBA00023146"/>
    </source>
</evidence>
<keyword evidence="3" id="KW-0067">ATP-binding</keyword>
<keyword evidence="8" id="KW-1185">Reference proteome</keyword>
<protein>
    <submittedName>
        <fullName evidence="9">tRNA-synt_2 domain-containing protein</fullName>
    </submittedName>
</protein>
<keyword evidence="5" id="KW-0030">Aminoacyl-tRNA synthetase</keyword>
<evidence type="ECO:0000259" key="6">
    <source>
        <dbReference type="Pfam" id="PF00152"/>
    </source>
</evidence>
<dbReference type="EMBL" id="UZAH01035153">
    <property type="protein sequence ID" value="VDP39318.1"/>
    <property type="molecule type" value="Genomic_DNA"/>
</dbReference>
<proteinExistence type="predicted"/>
<dbReference type="WBParaSite" id="HPBE_0002351601-mRNA-1">
    <property type="protein sequence ID" value="HPBE_0002351601-mRNA-1"/>
    <property type="gene ID" value="HPBE_0002351601"/>
</dbReference>
<gene>
    <name evidence="7" type="ORF">HPBE_LOCUS23515</name>
</gene>
<keyword evidence="1" id="KW-0436">Ligase</keyword>
<dbReference type="SUPFAM" id="SSF55681">
    <property type="entry name" value="Class II aaRS and biotin synthetases"/>
    <property type="match status" value="1"/>
</dbReference>
<accession>A0A3P8DYU7</accession>
<evidence type="ECO:0000256" key="2">
    <source>
        <dbReference type="ARBA" id="ARBA00022741"/>
    </source>
</evidence>
<dbReference type="InterPro" id="IPR004364">
    <property type="entry name" value="Aa-tRNA-synt_II"/>
</dbReference>
<dbReference type="PANTHER" id="PTHR22594:SF5">
    <property type="entry name" value="ASPARTATE--TRNA LIGASE, MITOCHONDRIAL"/>
    <property type="match status" value="1"/>
</dbReference>
<evidence type="ECO:0000256" key="1">
    <source>
        <dbReference type="ARBA" id="ARBA00022598"/>
    </source>
</evidence>
<evidence type="ECO:0000256" key="4">
    <source>
        <dbReference type="ARBA" id="ARBA00022917"/>
    </source>
</evidence>
<dbReference type="Proteomes" id="UP000050761">
    <property type="component" value="Unassembled WGS sequence"/>
</dbReference>
<keyword evidence="4" id="KW-0648">Protein biosynthesis</keyword>
<evidence type="ECO:0000313" key="9">
    <source>
        <dbReference type="WBParaSite" id="HPBE_0002351601-mRNA-1"/>
    </source>
</evidence>
<name>A0A183GLE6_HELPZ</name>
<dbReference type="GO" id="GO:0005524">
    <property type="term" value="F:ATP binding"/>
    <property type="evidence" value="ECO:0007669"/>
    <property type="project" value="UniProtKB-KW"/>
</dbReference>
<dbReference type="GO" id="GO:0004815">
    <property type="term" value="F:aspartate-tRNA ligase activity"/>
    <property type="evidence" value="ECO:0007669"/>
    <property type="project" value="TreeGrafter"/>
</dbReference>
<dbReference type="InterPro" id="IPR045864">
    <property type="entry name" value="aa-tRNA-synth_II/BPL/LPL"/>
</dbReference>
<dbReference type="Pfam" id="PF00152">
    <property type="entry name" value="tRNA-synt_2"/>
    <property type="match status" value="1"/>
</dbReference>
<reference evidence="9" key="2">
    <citation type="submission" date="2019-09" db="UniProtKB">
        <authorList>
            <consortium name="WormBaseParasite"/>
        </authorList>
    </citation>
    <scope>IDENTIFICATION</scope>
</reference>
<evidence type="ECO:0000313" key="7">
    <source>
        <dbReference type="EMBL" id="VDP39318.1"/>
    </source>
</evidence>
<dbReference type="PANTHER" id="PTHR22594">
    <property type="entry name" value="ASPARTYL/LYSYL-TRNA SYNTHETASE"/>
    <property type="match status" value="1"/>
</dbReference>
<dbReference type="AlphaFoldDB" id="A0A183GLE6"/>
<reference evidence="7 8" key="1">
    <citation type="submission" date="2018-11" db="EMBL/GenBank/DDBJ databases">
        <authorList>
            <consortium name="Pathogen Informatics"/>
        </authorList>
    </citation>
    <scope>NUCLEOTIDE SEQUENCE [LARGE SCALE GENOMIC DNA]</scope>
</reference>
<dbReference type="GO" id="GO:0005739">
    <property type="term" value="C:mitochondrion"/>
    <property type="evidence" value="ECO:0007669"/>
    <property type="project" value="TreeGrafter"/>
</dbReference>
<dbReference type="OrthoDB" id="439710at2759"/>
<feature type="domain" description="Aminoacyl-tRNA synthetase class II (D/K/N)" evidence="6">
    <location>
        <begin position="24"/>
        <end position="109"/>
    </location>
</feature>